<proteinExistence type="predicted"/>
<evidence type="ECO:0000256" key="1">
    <source>
        <dbReference type="ARBA" id="ARBA00022617"/>
    </source>
</evidence>
<dbReference type="PANTHER" id="PTHR47947:SF49">
    <property type="entry name" value="CYTOCHROME P450 FAMILY PROTEIN"/>
    <property type="match status" value="1"/>
</dbReference>
<evidence type="ECO:0000256" key="6">
    <source>
        <dbReference type="SAM" id="Phobius"/>
    </source>
</evidence>
<dbReference type="InterPro" id="IPR002401">
    <property type="entry name" value="Cyt_P450_E_grp-I"/>
</dbReference>
<dbReference type="GO" id="GO:0020037">
    <property type="term" value="F:heme binding"/>
    <property type="evidence" value="ECO:0007669"/>
    <property type="project" value="InterPro"/>
</dbReference>
<reference evidence="7" key="1">
    <citation type="submission" date="2023-02" db="EMBL/GenBank/DDBJ databases">
        <title>Genome of toxic invasive species Heracleum sosnowskyi carries increased number of genes despite the absence of recent whole-genome duplications.</title>
        <authorList>
            <person name="Schelkunov M."/>
            <person name="Shtratnikova V."/>
            <person name="Makarenko M."/>
            <person name="Klepikova A."/>
            <person name="Omelchenko D."/>
            <person name="Novikova G."/>
            <person name="Obukhova E."/>
            <person name="Bogdanov V."/>
            <person name="Penin A."/>
            <person name="Logacheva M."/>
        </authorList>
    </citation>
    <scope>NUCLEOTIDE SEQUENCE</scope>
    <source>
        <strain evidence="7">Hsosn_3</strain>
        <tissue evidence="7">Leaf</tissue>
    </source>
</reference>
<keyword evidence="2" id="KW-0479">Metal-binding</keyword>
<keyword evidence="3" id="KW-0560">Oxidoreductase</keyword>
<organism evidence="7 8">
    <name type="scientific">Heracleum sosnowskyi</name>
    <dbReference type="NCBI Taxonomy" id="360622"/>
    <lineage>
        <taxon>Eukaryota</taxon>
        <taxon>Viridiplantae</taxon>
        <taxon>Streptophyta</taxon>
        <taxon>Embryophyta</taxon>
        <taxon>Tracheophyta</taxon>
        <taxon>Spermatophyta</taxon>
        <taxon>Magnoliopsida</taxon>
        <taxon>eudicotyledons</taxon>
        <taxon>Gunneridae</taxon>
        <taxon>Pentapetalae</taxon>
        <taxon>asterids</taxon>
        <taxon>campanulids</taxon>
        <taxon>Apiales</taxon>
        <taxon>Apiaceae</taxon>
        <taxon>Apioideae</taxon>
        <taxon>apioid superclade</taxon>
        <taxon>Tordylieae</taxon>
        <taxon>Tordyliinae</taxon>
        <taxon>Heracleum</taxon>
    </lineage>
</organism>
<dbReference type="InterPro" id="IPR036396">
    <property type="entry name" value="Cyt_P450_sf"/>
</dbReference>
<dbReference type="InterPro" id="IPR001128">
    <property type="entry name" value="Cyt_P450"/>
</dbReference>
<evidence type="ECO:0000313" key="7">
    <source>
        <dbReference type="EMBL" id="KAK1354535.1"/>
    </source>
</evidence>
<keyword evidence="1" id="KW-0349">Heme</keyword>
<dbReference type="PANTHER" id="PTHR47947">
    <property type="entry name" value="CYTOCHROME P450 82C3-RELATED"/>
    <property type="match status" value="1"/>
</dbReference>
<dbReference type="Gene3D" id="1.10.630.10">
    <property type="entry name" value="Cytochrome P450"/>
    <property type="match status" value="1"/>
</dbReference>
<dbReference type="SUPFAM" id="SSF48264">
    <property type="entry name" value="Cytochrome P450"/>
    <property type="match status" value="1"/>
</dbReference>
<keyword evidence="6" id="KW-1133">Transmembrane helix</keyword>
<reference evidence="7" key="2">
    <citation type="submission" date="2023-05" db="EMBL/GenBank/DDBJ databases">
        <authorList>
            <person name="Schelkunov M.I."/>
        </authorList>
    </citation>
    <scope>NUCLEOTIDE SEQUENCE</scope>
    <source>
        <strain evidence="7">Hsosn_3</strain>
        <tissue evidence="7">Leaf</tissue>
    </source>
</reference>
<dbReference type="EMBL" id="JAUIZM010000011">
    <property type="protein sequence ID" value="KAK1354535.1"/>
    <property type="molecule type" value="Genomic_DNA"/>
</dbReference>
<keyword evidence="8" id="KW-1185">Reference proteome</keyword>
<protein>
    <recommendedName>
        <fullName evidence="9">Cytochrome P450</fullName>
    </recommendedName>
</protein>
<evidence type="ECO:0008006" key="9">
    <source>
        <dbReference type="Google" id="ProtNLM"/>
    </source>
</evidence>
<dbReference type="GO" id="GO:0005506">
    <property type="term" value="F:iron ion binding"/>
    <property type="evidence" value="ECO:0007669"/>
    <property type="project" value="InterPro"/>
</dbReference>
<accession>A0AAD8GUV0</accession>
<sequence>MDAIELLLPCIIGFVALLVLHSLWSSRTNNLSHKKEIQARKANGAWPILSHLPLLAGPDPYRILGNIADKFGPIFRIQLGFKQALVVSSKEAVMQTTNDINFMSRPDVVALKYMGFYGGFYALAPYGPFWQEMRRISIHELLSNTHVELLKPVLFNIMLQGTARKRYSSIGKDASDEELMCLKRAYEDFFVILVTFQKSKGIPFTRWMKLQENWAMKRTEKVYNFVLSSWIDDHKQRRGKQGQLKEDGDFIDALISSFEGSDGFIHGHKTDDVIKATISGLLFTGTDTNHTTITWALALVLSIRKFCKEPKKSLTSILGRNDGQKNRILNN</sequence>
<name>A0AAD8GUV0_9APIA</name>
<keyword evidence="4" id="KW-0408">Iron</keyword>
<keyword evidence="6" id="KW-0812">Transmembrane</keyword>
<evidence type="ECO:0000256" key="3">
    <source>
        <dbReference type="ARBA" id="ARBA00023002"/>
    </source>
</evidence>
<dbReference type="GO" id="GO:0016705">
    <property type="term" value="F:oxidoreductase activity, acting on paired donors, with incorporation or reduction of molecular oxygen"/>
    <property type="evidence" value="ECO:0007669"/>
    <property type="project" value="InterPro"/>
</dbReference>
<dbReference type="GO" id="GO:0004497">
    <property type="term" value="F:monooxygenase activity"/>
    <property type="evidence" value="ECO:0007669"/>
    <property type="project" value="UniProtKB-KW"/>
</dbReference>
<keyword evidence="6" id="KW-0472">Membrane</keyword>
<dbReference type="PRINTS" id="PR00463">
    <property type="entry name" value="EP450I"/>
</dbReference>
<dbReference type="Pfam" id="PF00067">
    <property type="entry name" value="p450"/>
    <property type="match status" value="2"/>
</dbReference>
<keyword evidence="5" id="KW-0503">Monooxygenase</keyword>
<dbReference type="Proteomes" id="UP001237642">
    <property type="component" value="Unassembled WGS sequence"/>
</dbReference>
<evidence type="ECO:0000256" key="5">
    <source>
        <dbReference type="ARBA" id="ARBA00023033"/>
    </source>
</evidence>
<dbReference type="AlphaFoldDB" id="A0AAD8GUV0"/>
<feature type="transmembrane region" description="Helical" evidence="6">
    <location>
        <begin position="6"/>
        <end position="24"/>
    </location>
</feature>
<gene>
    <name evidence="7" type="ORF">POM88_047791</name>
</gene>
<dbReference type="GO" id="GO:0009805">
    <property type="term" value="P:coumarin biosynthetic process"/>
    <property type="evidence" value="ECO:0007669"/>
    <property type="project" value="UniProtKB-ARBA"/>
</dbReference>
<evidence type="ECO:0000313" key="8">
    <source>
        <dbReference type="Proteomes" id="UP001237642"/>
    </source>
</evidence>
<dbReference type="InterPro" id="IPR050651">
    <property type="entry name" value="Plant_Cytochrome_P450_Monoox"/>
</dbReference>
<comment type="caution">
    <text evidence="7">The sequence shown here is derived from an EMBL/GenBank/DDBJ whole genome shotgun (WGS) entry which is preliminary data.</text>
</comment>
<evidence type="ECO:0000256" key="4">
    <source>
        <dbReference type="ARBA" id="ARBA00023004"/>
    </source>
</evidence>
<evidence type="ECO:0000256" key="2">
    <source>
        <dbReference type="ARBA" id="ARBA00022723"/>
    </source>
</evidence>